<feature type="non-terminal residue" evidence="1">
    <location>
        <position position="114"/>
    </location>
</feature>
<reference evidence="1" key="1">
    <citation type="journal article" date="2015" name="Nature">
        <title>Complex archaea that bridge the gap between prokaryotes and eukaryotes.</title>
        <authorList>
            <person name="Spang A."/>
            <person name="Saw J.H."/>
            <person name="Jorgensen S.L."/>
            <person name="Zaremba-Niedzwiedzka K."/>
            <person name="Martijn J."/>
            <person name="Lind A.E."/>
            <person name="van Eijk R."/>
            <person name="Schleper C."/>
            <person name="Guy L."/>
            <person name="Ettema T.J."/>
        </authorList>
    </citation>
    <scope>NUCLEOTIDE SEQUENCE</scope>
</reference>
<comment type="caution">
    <text evidence="1">The sequence shown here is derived from an EMBL/GenBank/DDBJ whole genome shotgun (WGS) entry which is preliminary data.</text>
</comment>
<dbReference type="Gene3D" id="3.40.50.2300">
    <property type="match status" value="1"/>
</dbReference>
<evidence type="ECO:0000313" key="1">
    <source>
        <dbReference type="EMBL" id="KKL88062.1"/>
    </source>
</evidence>
<gene>
    <name evidence="1" type="ORF">LCGC14_1928440</name>
</gene>
<proteinExistence type="predicted"/>
<dbReference type="EMBL" id="LAZR01020670">
    <property type="protein sequence ID" value="KKL88062.1"/>
    <property type="molecule type" value="Genomic_DNA"/>
</dbReference>
<organism evidence="1">
    <name type="scientific">marine sediment metagenome</name>
    <dbReference type="NCBI Taxonomy" id="412755"/>
    <lineage>
        <taxon>unclassified sequences</taxon>
        <taxon>metagenomes</taxon>
        <taxon>ecological metagenomes</taxon>
    </lineage>
</organism>
<sequence>MKRILAVDDSTSMRQMVSFTLKKAGFEVTEAKDGSELKTKLEALADELKAADQKADFYGDAHKAGITDLKLAYLAAVDGELFDKRGNANLGKLKEDHPELFEGKRKIKGNIADG</sequence>
<dbReference type="InterPro" id="IPR011006">
    <property type="entry name" value="CheY-like_superfamily"/>
</dbReference>
<dbReference type="SUPFAM" id="SSF52172">
    <property type="entry name" value="CheY-like"/>
    <property type="match status" value="1"/>
</dbReference>
<dbReference type="AlphaFoldDB" id="A0A0F9ILI0"/>
<evidence type="ECO:0008006" key="2">
    <source>
        <dbReference type="Google" id="ProtNLM"/>
    </source>
</evidence>
<accession>A0A0F9ILI0</accession>
<protein>
    <recommendedName>
        <fullName evidence="2">Response regulatory domain-containing protein</fullName>
    </recommendedName>
</protein>
<name>A0A0F9ILI0_9ZZZZ</name>